<keyword evidence="1" id="KW-1133">Transmembrane helix</keyword>
<sequence>MSKLKNSSWARVINFLLILNFINLSANFYISDTKNRREIFDPIDTVAEIFIEYIFEMEKEIIPDTEIPNGERKFKDFKLYFEKTNLIRTIKNSATCSKWPIDYEERLLQSYLNNPSPPPKLIF</sequence>
<keyword evidence="3" id="KW-1185">Reference proteome</keyword>
<evidence type="ECO:0000313" key="3">
    <source>
        <dbReference type="Proteomes" id="UP000186026"/>
    </source>
</evidence>
<dbReference type="Proteomes" id="UP000186026">
    <property type="component" value="Unassembled WGS sequence"/>
</dbReference>
<reference evidence="3" key="1">
    <citation type="submission" date="2017-01" db="EMBL/GenBank/DDBJ databases">
        <authorList>
            <person name="Varghese N."/>
            <person name="Submissions S."/>
        </authorList>
    </citation>
    <scope>NUCLEOTIDE SEQUENCE [LARGE SCALE GENOMIC DNA]</scope>
    <source>
        <strain evidence="3">DSM 46698</strain>
    </source>
</reference>
<evidence type="ECO:0000256" key="1">
    <source>
        <dbReference type="SAM" id="Phobius"/>
    </source>
</evidence>
<dbReference type="AlphaFoldDB" id="A0A1N7LED3"/>
<gene>
    <name evidence="2" type="ORF">SAMN05421761_103265</name>
</gene>
<name>A0A1N7LED3_9BACT</name>
<dbReference type="STRING" id="529505.SAMN05421761_103265"/>
<dbReference type="EMBL" id="FTOP01000003">
    <property type="protein sequence ID" value="SIS72147.1"/>
    <property type="molecule type" value="Genomic_DNA"/>
</dbReference>
<feature type="transmembrane region" description="Helical" evidence="1">
    <location>
        <begin position="12"/>
        <end position="30"/>
    </location>
</feature>
<keyword evidence="1" id="KW-0472">Membrane</keyword>
<keyword evidence="1" id="KW-0812">Transmembrane</keyword>
<organism evidence="2 3">
    <name type="scientific">Belliella pelovolcani</name>
    <dbReference type="NCBI Taxonomy" id="529505"/>
    <lineage>
        <taxon>Bacteria</taxon>
        <taxon>Pseudomonadati</taxon>
        <taxon>Bacteroidota</taxon>
        <taxon>Cytophagia</taxon>
        <taxon>Cytophagales</taxon>
        <taxon>Cyclobacteriaceae</taxon>
        <taxon>Belliella</taxon>
    </lineage>
</organism>
<accession>A0A1N7LED3</accession>
<protein>
    <submittedName>
        <fullName evidence="2">Uncharacterized protein</fullName>
    </submittedName>
</protein>
<evidence type="ECO:0000313" key="2">
    <source>
        <dbReference type="EMBL" id="SIS72147.1"/>
    </source>
</evidence>
<proteinExistence type="predicted"/>